<proteinExistence type="predicted"/>
<dbReference type="AlphaFoldDB" id="A0AA35U2D0"/>
<reference evidence="1" key="1">
    <citation type="submission" date="2023-03" db="EMBL/GenBank/DDBJ databases">
        <authorList>
            <person name="Steffen K."/>
            <person name="Cardenas P."/>
        </authorList>
    </citation>
    <scope>NUCLEOTIDE SEQUENCE</scope>
</reference>
<gene>
    <name evidence="1" type="ORF">GBAR_LOCUS31659</name>
</gene>
<organism evidence="1 2">
    <name type="scientific">Geodia barretti</name>
    <name type="common">Barrett's horny sponge</name>
    <dbReference type="NCBI Taxonomy" id="519541"/>
    <lineage>
        <taxon>Eukaryota</taxon>
        <taxon>Metazoa</taxon>
        <taxon>Porifera</taxon>
        <taxon>Demospongiae</taxon>
        <taxon>Heteroscleromorpha</taxon>
        <taxon>Tetractinellida</taxon>
        <taxon>Astrophorina</taxon>
        <taxon>Geodiidae</taxon>
        <taxon>Geodia</taxon>
    </lineage>
</organism>
<protein>
    <submittedName>
        <fullName evidence="1">Uncharacterized protein</fullName>
    </submittedName>
</protein>
<accession>A0AA35U2D0</accession>
<comment type="caution">
    <text evidence="1">The sequence shown here is derived from an EMBL/GenBank/DDBJ whole genome shotgun (WGS) entry which is preliminary data.</text>
</comment>
<evidence type="ECO:0000313" key="1">
    <source>
        <dbReference type="EMBL" id="CAI8058217.1"/>
    </source>
</evidence>
<dbReference type="EMBL" id="CASHTH010004497">
    <property type="protein sequence ID" value="CAI8058217.1"/>
    <property type="molecule type" value="Genomic_DNA"/>
</dbReference>
<keyword evidence="2" id="KW-1185">Reference proteome</keyword>
<evidence type="ECO:0000313" key="2">
    <source>
        <dbReference type="Proteomes" id="UP001174909"/>
    </source>
</evidence>
<name>A0AA35U2D0_GEOBA</name>
<dbReference type="Proteomes" id="UP001174909">
    <property type="component" value="Unassembled WGS sequence"/>
</dbReference>
<sequence length="72" mass="7844">MCGMRLPARSRTVPKRSNVSVLTPSCALLLIWNSFSLINLVSRLDFVVAEEPEGVVSAAEHGGEERGAAYRK</sequence>